<dbReference type="GO" id="GO:0005763">
    <property type="term" value="C:mitochondrial small ribosomal subunit"/>
    <property type="evidence" value="ECO:0007669"/>
    <property type="project" value="TreeGrafter"/>
</dbReference>
<feature type="region of interest" description="Disordered" evidence="8">
    <location>
        <begin position="262"/>
        <end position="304"/>
    </location>
</feature>
<sequence>MERERDAVAGVPEGGSEFSDEPPMGKAVVLTGSSALRHRASALLENTTFVPRLPDYAHASDEAGSKRPFDIVIAPHTLWPLQDDYRRKLQVQNYWSLLAPSGGVLILLEKGNPRGFEVVAGARKMLLDNHIASPGSSSYESELQSPNFSRVVKKEPGMIIAPCTNHASCPLYKSEGISKGRKDFCHFDQRFVRPPYLQNILGAKSSNHDDVPFSYIAVQRGQDLRSSDSEGLESGAIIQGNAATDAAFAGYDNAVPFGTSPPPTQNHIPNELEPDNTDLTSIDPEHDNMAPSSTVQDSSTAPPAQISPLVLPRLIVPPLKRKGHIILDLCTPSGTFERWTVPRSYGKQAFRDARKSSWGDLWALGGKTRRARNVKMGLGDEDGEGKVKRKEKGRKAKR</sequence>
<dbReference type="GO" id="GO:0006412">
    <property type="term" value="P:translation"/>
    <property type="evidence" value="ECO:0007669"/>
    <property type="project" value="InterPro"/>
</dbReference>
<organism evidence="9 10">
    <name type="scientific">Viridothelium virens</name>
    <name type="common">Speckled blister lichen</name>
    <name type="synonym">Trypethelium virens</name>
    <dbReference type="NCBI Taxonomy" id="1048519"/>
    <lineage>
        <taxon>Eukaryota</taxon>
        <taxon>Fungi</taxon>
        <taxon>Dikarya</taxon>
        <taxon>Ascomycota</taxon>
        <taxon>Pezizomycotina</taxon>
        <taxon>Dothideomycetes</taxon>
        <taxon>Dothideomycetes incertae sedis</taxon>
        <taxon>Trypetheliales</taxon>
        <taxon>Trypetheliaceae</taxon>
        <taxon>Viridothelium</taxon>
    </lineage>
</organism>
<evidence type="ECO:0000256" key="3">
    <source>
        <dbReference type="ARBA" id="ARBA00022946"/>
    </source>
</evidence>
<evidence type="ECO:0000256" key="5">
    <source>
        <dbReference type="ARBA" id="ARBA00023014"/>
    </source>
</evidence>
<dbReference type="PANTHER" id="PTHR13184:SF5">
    <property type="entry name" value="METHYLTRANSFERASE-LIKE PROTEIN 17, MITOCHONDRIAL"/>
    <property type="match status" value="1"/>
</dbReference>
<evidence type="ECO:0000256" key="7">
    <source>
        <dbReference type="ARBA" id="ARBA00045681"/>
    </source>
</evidence>
<keyword evidence="5" id="KW-0411">Iron-sulfur</keyword>
<reference evidence="9" key="1">
    <citation type="journal article" date="2020" name="Stud. Mycol.">
        <title>101 Dothideomycetes genomes: a test case for predicting lifestyles and emergence of pathogens.</title>
        <authorList>
            <person name="Haridas S."/>
            <person name="Albert R."/>
            <person name="Binder M."/>
            <person name="Bloem J."/>
            <person name="Labutti K."/>
            <person name="Salamov A."/>
            <person name="Andreopoulos B."/>
            <person name="Baker S."/>
            <person name="Barry K."/>
            <person name="Bills G."/>
            <person name="Bluhm B."/>
            <person name="Cannon C."/>
            <person name="Castanera R."/>
            <person name="Culley D."/>
            <person name="Daum C."/>
            <person name="Ezra D."/>
            <person name="Gonzalez J."/>
            <person name="Henrissat B."/>
            <person name="Kuo A."/>
            <person name="Liang C."/>
            <person name="Lipzen A."/>
            <person name="Lutzoni F."/>
            <person name="Magnuson J."/>
            <person name="Mondo S."/>
            <person name="Nolan M."/>
            <person name="Ohm R."/>
            <person name="Pangilinan J."/>
            <person name="Park H.-J."/>
            <person name="Ramirez L."/>
            <person name="Alfaro M."/>
            <person name="Sun H."/>
            <person name="Tritt A."/>
            <person name="Yoshinaga Y."/>
            <person name="Zwiers L.-H."/>
            <person name="Turgeon B."/>
            <person name="Goodwin S."/>
            <person name="Spatafora J."/>
            <person name="Crous P."/>
            <person name="Grigoriev I."/>
        </authorList>
    </citation>
    <scope>NUCLEOTIDE SEQUENCE</scope>
    <source>
        <strain evidence="9">Tuck. ex Michener</strain>
    </source>
</reference>
<keyword evidence="6" id="KW-0496">Mitochondrion</keyword>
<dbReference type="Proteomes" id="UP000800092">
    <property type="component" value="Unassembled WGS sequence"/>
</dbReference>
<evidence type="ECO:0000256" key="6">
    <source>
        <dbReference type="ARBA" id="ARBA00023128"/>
    </source>
</evidence>
<evidence type="ECO:0008006" key="11">
    <source>
        <dbReference type="Google" id="ProtNLM"/>
    </source>
</evidence>
<keyword evidence="10" id="KW-1185">Reference proteome</keyword>
<evidence type="ECO:0000313" key="10">
    <source>
        <dbReference type="Proteomes" id="UP000800092"/>
    </source>
</evidence>
<keyword evidence="4" id="KW-0408">Iron</keyword>
<proteinExistence type="predicted"/>
<comment type="function">
    <text evidence="7">Mitochondrial ribosome (mitoribosome) assembly factor. Binds at the interface of the head and body domains of the mitochondrial small ribosomal subunit (mt-SSU), occluding the mRNA channel and preventing compaction of the head domain towards the body. Probable inactive methyltransferase: retains the characteristic folding and ability to bind S-adenosyl-L-methionine, but it probably lost its methyltransferase activity.</text>
</comment>
<accession>A0A6A6GSB3</accession>
<evidence type="ECO:0000256" key="2">
    <source>
        <dbReference type="ARBA" id="ARBA00022723"/>
    </source>
</evidence>
<keyword evidence="3" id="KW-0809">Transit peptide</keyword>
<dbReference type="GO" id="GO:0051536">
    <property type="term" value="F:iron-sulfur cluster binding"/>
    <property type="evidence" value="ECO:0007669"/>
    <property type="project" value="UniProtKB-KW"/>
</dbReference>
<dbReference type="EMBL" id="ML991902">
    <property type="protein sequence ID" value="KAF2228652.1"/>
    <property type="molecule type" value="Genomic_DNA"/>
</dbReference>
<feature type="region of interest" description="Disordered" evidence="8">
    <location>
        <begin position="1"/>
        <end position="24"/>
    </location>
</feature>
<feature type="compositionally biased region" description="Basic residues" evidence="8">
    <location>
        <begin position="387"/>
        <end position="398"/>
    </location>
</feature>
<dbReference type="GO" id="GO:0046872">
    <property type="term" value="F:metal ion binding"/>
    <property type="evidence" value="ECO:0007669"/>
    <property type="project" value="UniProtKB-KW"/>
</dbReference>
<keyword evidence="2" id="KW-0479">Metal-binding</keyword>
<comment type="subcellular location">
    <subcellularLocation>
        <location evidence="1">Mitochondrion</location>
    </subcellularLocation>
</comment>
<evidence type="ECO:0000313" key="9">
    <source>
        <dbReference type="EMBL" id="KAF2228652.1"/>
    </source>
</evidence>
<dbReference type="OrthoDB" id="421327at2759"/>
<feature type="region of interest" description="Disordered" evidence="8">
    <location>
        <begin position="374"/>
        <end position="398"/>
    </location>
</feature>
<name>A0A6A6GSB3_VIRVR</name>
<evidence type="ECO:0000256" key="1">
    <source>
        <dbReference type="ARBA" id="ARBA00004173"/>
    </source>
</evidence>
<dbReference type="InterPro" id="IPR015324">
    <property type="entry name" value="Ribosomal_Rsm22-like"/>
</dbReference>
<dbReference type="Pfam" id="PF09243">
    <property type="entry name" value="Rsm22"/>
    <property type="match status" value="2"/>
</dbReference>
<feature type="compositionally biased region" description="Polar residues" evidence="8">
    <location>
        <begin position="290"/>
        <end position="302"/>
    </location>
</feature>
<dbReference type="InterPro" id="IPR052571">
    <property type="entry name" value="Mt_RNA_Methyltransferase"/>
</dbReference>
<evidence type="ECO:0000256" key="4">
    <source>
        <dbReference type="ARBA" id="ARBA00023004"/>
    </source>
</evidence>
<protein>
    <recommendedName>
        <fullName evidence="11">Rsm22-domain-containing protein</fullName>
    </recommendedName>
</protein>
<gene>
    <name evidence="9" type="ORF">EV356DRAFT_497864</name>
</gene>
<dbReference type="PANTHER" id="PTHR13184">
    <property type="entry name" value="37S RIBOSOMAL PROTEIN S22"/>
    <property type="match status" value="1"/>
</dbReference>
<evidence type="ECO:0000256" key="8">
    <source>
        <dbReference type="SAM" id="MobiDB-lite"/>
    </source>
</evidence>
<dbReference type="GO" id="GO:0003735">
    <property type="term" value="F:structural constituent of ribosome"/>
    <property type="evidence" value="ECO:0007669"/>
    <property type="project" value="TreeGrafter"/>
</dbReference>
<dbReference type="AlphaFoldDB" id="A0A6A6GSB3"/>
<dbReference type="GO" id="GO:0008168">
    <property type="term" value="F:methyltransferase activity"/>
    <property type="evidence" value="ECO:0007669"/>
    <property type="project" value="InterPro"/>
</dbReference>